<name>A0AB35UM58_9FIRM</name>
<dbReference type="Proteomes" id="UP001276902">
    <property type="component" value="Unassembled WGS sequence"/>
</dbReference>
<evidence type="ECO:0000313" key="2">
    <source>
        <dbReference type="Proteomes" id="UP001276902"/>
    </source>
</evidence>
<dbReference type="AlphaFoldDB" id="A0AB35UM58"/>
<reference evidence="1" key="1">
    <citation type="submission" date="2022-03" db="EMBL/GenBank/DDBJ databases">
        <title>First case of bacteraemia caused by Dielma fastidiosa in a patient hospitalised with diverticulitis.</title>
        <authorList>
            <person name="Forman-Ankjaer B."/>
            <person name="Hvid-Jensen F."/>
            <person name="Kobel C.M."/>
            <person name="Greve T."/>
        </authorList>
    </citation>
    <scope>NUCLEOTIDE SEQUENCE</scope>
    <source>
        <strain evidence="1">AUH_DF_2021</strain>
    </source>
</reference>
<dbReference type="RefSeq" id="WP_320883479.1">
    <property type="nucleotide sequence ID" value="NZ_BAABZA010000001.1"/>
</dbReference>
<evidence type="ECO:0000313" key="1">
    <source>
        <dbReference type="EMBL" id="MDY5168031.1"/>
    </source>
</evidence>
<proteinExistence type="predicted"/>
<gene>
    <name evidence="1" type="ORF">MQE39_07870</name>
</gene>
<protein>
    <submittedName>
        <fullName evidence="1">Uncharacterized protein</fullName>
    </submittedName>
</protein>
<sequence length="250" mass="29573">MKQLIKLCEKDQREPLFKTQGCREQLPLIQSQFKADKLNLPIKSDLEFFYAQFLYRCILSKQAFETVFFKACYEMNDYWSSLNYLEKKRLINIEIDALKAALPYVMRNHKQIFIPMFDERMNDIYRDEMVLFELKQYAQLRYEYASLITQKSLSTDVIAAGFTELELIGEAEEQCFCFCKLNHRLYVLSNGQTLYSLSLSQCTEPSELAELLPYLIQADERGALQLILSRQWLSEKALRKGEKLLSKWQR</sequence>
<organism evidence="1 2">
    <name type="scientific">Dielma fastidiosa</name>
    <dbReference type="NCBI Taxonomy" id="1034346"/>
    <lineage>
        <taxon>Bacteria</taxon>
        <taxon>Bacillati</taxon>
        <taxon>Bacillota</taxon>
        <taxon>Erysipelotrichia</taxon>
        <taxon>Erysipelotrichales</taxon>
        <taxon>Erysipelotrichaceae</taxon>
        <taxon>Dielma</taxon>
    </lineage>
</organism>
<accession>A0AB35UM58</accession>
<dbReference type="EMBL" id="JALDAW010000011">
    <property type="protein sequence ID" value="MDY5168031.1"/>
    <property type="molecule type" value="Genomic_DNA"/>
</dbReference>
<comment type="caution">
    <text evidence="1">The sequence shown here is derived from an EMBL/GenBank/DDBJ whole genome shotgun (WGS) entry which is preliminary data.</text>
</comment>